<dbReference type="Pfam" id="PF12802">
    <property type="entry name" value="MarR_2"/>
    <property type="match status" value="1"/>
</dbReference>
<protein>
    <submittedName>
        <fullName evidence="2">MarR family transcriptional regulator</fullName>
    </submittedName>
</protein>
<dbReference type="InterPro" id="IPR036388">
    <property type="entry name" value="WH-like_DNA-bd_sf"/>
</dbReference>
<keyword evidence="3" id="KW-1185">Reference proteome</keyword>
<accession>A0ABZ2KRH6</accession>
<dbReference type="PANTHER" id="PTHR33164:SF106">
    <property type="entry name" value="TRANSCRIPTIONAL REGULATORY PROTEIN"/>
    <property type="match status" value="1"/>
</dbReference>
<dbReference type="PANTHER" id="PTHR33164">
    <property type="entry name" value="TRANSCRIPTIONAL REGULATOR, MARR FAMILY"/>
    <property type="match status" value="1"/>
</dbReference>
<evidence type="ECO:0000313" key="2">
    <source>
        <dbReference type="EMBL" id="WXB00181.1"/>
    </source>
</evidence>
<dbReference type="EMBL" id="CP089982">
    <property type="protein sequence ID" value="WXB00181.1"/>
    <property type="molecule type" value="Genomic_DNA"/>
</dbReference>
<sequence length="170" mass="18587">MSSRARPSARRQDLIDSLVRAARRSSTSAVMFHGAVAERFGLSASDNKALEILDRAGPLTATELATQTGLAKTSITSLVDRLARKRLVRRVRDPKDRRSIIIQLNPSALAPRNAAYETIRRKTIAALARYTNDELALITEFLTRGADLAIEATIAVGSLASRTRFGARQD</sequence>
<organism evidence="2 3">
    <name type="scientific">Pendulispora brunnea</name>
    <dbReference type="NCBI Taxonomy" id="2905690"/>
    <lineage>
        <taxon>Bacteria</taxon>
        <taxon>Pseudomonadati</taxon>
        <taxon>Myxococcota</taxon>
        <taxon>Myxococcia</taxon>
        <taxon>Myxococcales</taxon>
        <taxon>Sorangiineae</taxon>
        <taxon>Pendulisporaceae</taxon>
        <taxon>Pendulispora</taxon>
    </lineage>
</organism>
<dbReference type="Proteomes" id="UP001379533">
    <property type="component" value="Chromosome"/>
</dbReference>
<dbReference type="InterPro" id="IPR000835">
    <property type="entry name" value="HTH_MarR-typ"/>
</dbReference>
<proteinExistence type="predicted"/>
<evidence type="ECO:0000259" key="1">
    <source>
        <dbReference type="PROSITE" id="PS50995"/>
    </source>
</evidence>
<dbReference type="Gene3D" id="1.10.10.10">
    <property type="entry name" value="Winged helix-like DNA-binding domain superfamily/Winged helix DNA-binding domain"/>
    <property type="match status" value="1"/>
</dbReference>
<dbReference type="PRINTS" id="PR00598">
    <property type="entry name" value="HTHMARR"/>
</dbReference>
<dbReference type="SUPFAM" id="SSF46785">
    <property type="entry name" value="Winged helix' DNA-binding domain"/>
    <property type="match status" value="1"/>
</dbReference>
<dbReference type="RefSeq" id="WP_394850823.1">
    <property type="nucleotide sequence ID" value="NZ_CP089982.1"/>
</dbReference>
<dbReference type="InterPro" id="IPR036390">
    <property type="entry name" value="WH_DNA-bd_sf"/>
</dbReference>
<feature type="domain" description="HTH marR-type" evidence="1">
    <location>
        <begin position="11"/>
        <end position="147"/>
    </location>
</feature>
<name>A0ABZ2KRH6_9BACT</name>
<dbReference type="InterPro" id="IPR039422">
    <property type="entry name" value="MarR/SlyA-like"/>
</dbReference>
<gene>
    <name evidence="2" type="ORF">LZC95_25620</name>
</gene>
<dbReference type="PROSITE" id="PS50995">
    <property type="entry name" value="HTH_MARR_2"/>
    <property type="match status" value="1"/>
</dbReference>
<evidence type="ECO:0000313" key="3">
    <source>
        <dbReference type="Proteomes" id="UP001379533"/>
    </source>
</evidence>
<reference evidence="2 3" key="1">
    <citation type="submission" date="2021-12" db="EMBL/GenBank/DDBJ databases">
        <title>Discovery of the Pendulisporaceae a myxobacterial family with distinct sporulation behavior and unique specialized metabolism.</title>
        <authorList>
            <person name="Garcia R."/>
            <person name="Popoff A."/>
            <person name="Bader C.D."/>
            <person name="Loehr J."/>
            <person name="Walesch S."/>
            <person name="Walt C."/>
            <person name="Boldt J."/>
            <person name="Bunk B."/>
            <person name="Haeckl F.J.F.P.J."/>
            <person name="Gunesch A.P."/>
            <person name="Birkelbach J."/>
            <person name="Nuebel U."/>
            <person name="Pietschmann T."/>
            <person name="Bach T."/>
            <person name="Mueller R."/>
        </authorList>
    </citation>
    <scope>NUCLEOTIDE SEQUENCE [LARGE SCALE GENOMIC DNA]</scope>
    <source>
        <strain evidence="2 3">MSr12523</strain>
    </source>
</reference>
<dbReference type="SMART" id="SM00347">
    <property type="entry name" value="HTH_MARR"/>
    <property type="match status" value="1"/>
</dbReference>